<gene>
    <name evidence="1" type="ORF">N7U66_21130</name>
</gene>
<dbReference type="AlphaFoldDB" id="A0A9E8MXS3"/>
<proteinExistence type="predicted"/>
<accession>A0A9E8MXS3</accession>
<protein>
    <submittedName>
        <fullName evidence="1">Uncharacterized protein</fullName>
    </submittedName>
</protein>
<name>A0A9E8MXS3_9FLAO</name>
<organism evidence="1 2">
    <name type="scientific">Lacinutrix neustonica</name>
    <dbReference type="NCBI Taxonomy" id="2980107"/>
    <lineage>
        <taxon>Bacteria</taxon>
        <taxon>Pseudomonadati</taxon>
        <taxon>Bacteroidota</taxon>
        <taxon>Flavobacteriia</taxon>
        <taxon>Flavobacteriales</taxon>
        <taxon>Flavobacteriaceae</taxon>
        <taxon>Lacinutrix</taxon>
    </lineage>
</organism>
<dbReference type="EMBL" id="CP113088">
    <property type="protein sequence ID" value="WAC02220.1"/>
    <property type="molecule type" value="Genomic_DNA"/>
</dbReference>
<sequence length="350" mass="37240">MASTNAFSQLAVPFSPRLDGGNIKVKGDIVFIGNSIIAGAGYTLPYNGNANNNNTEGIYINVESGGDPSIFSSSSAGLSISSSCKQIVYAGLYWASVYPYEESTNSGTQFDGTPRFEDWNEIKFKLPTGGFIDLVADDNVDPVGEEDDIIFDGFQYYGPSPQQSFKDSPIICYKNVTNLLQGLGDANGDYTVANLRAARGRRTGGCSAGWTLVVIYEDPTLPSKYITTYDGYAGVQGSTVLDIPVYGYQTLPVPFPVKANIGVGALEGDLGIRGDSFRFKATTSPGANYTALSDAVNPANNFFNSNISLNGVQNTNRNPASLNTLGLDINNVLVPNPSNTVIPNNSSSEI</sequence>
<evidence type="ECO:0000313" key="1">
    <source>
        <dbReference type="EMBL" id="WAC02220.1"/>
    </source>
</evidence>
<evidence type="ECO:0000313" key="2">
    <source>
        <dbReference type="Proteomes" id="UP001164705"/>
    </source>
</evidence>
<reference evidence="1" key="1">
    <citation type="submission" date="2022-11" db="EMBL/GenBank/DDBJ databases">
        <title>Lacinutrix neustonica HL-RS19T sp. nov., isolated from the surface microlayer sample of brackish Lake Shihwa.</title>
        <authorList>
            <person name="Choi J.Y."/>
            <person name="Hwang C.Y."/>
        </authorList>
    </citation>
    <scope>NUCLEOTIDE SEQUENCE</scope>
    <source>
        <strain evidence="1">HL-RS19</strain>
    </source>
</reference>
<keyword evidence="2" id="KW-1185">Reference proteome</keyword>
<dbReference type="Proteomes" id="UP001164705">
    <property type="component" value="Chromosome"/>
</dbReference>
<dbReference type="RefSeq" id="WP_267676815.1">
    <property type="nucleotide sequence ID" value="NZ_CP113088.1"/>
</dbReference>
<dbReference type="KEGG" id="lnu:N7U66_21130"/>